<evidence type="ECO:0000256" key="4">
    <source>
        <dbReference type="ARBA" id="ARBA00022630"/>
    </source>
</evidence>
<dbReference type="InterPro" id="IPR006058">
    <property type="entry name" value="2Fe2S_fd_BS"/>
</dbReference>
<dbReference type="InterPro" id="IPR016208">
    <property type="entry name" value="Ald_Oxase/xanthine_DH-like"/>
</dbReference>
<dbReference type="GO" id="GO:0016491">
    <property type="term" value="F:oxidoreductase activity"/>
    <property type="evidence" value="ECO:0000318"/>
    <property type="project" value="GO_Central"/>
</dbReference>
<comment type="cofactor">
    <cofactor evidence="15">
        <name>[2Fe-2S] cluster</name>
        <dbReference type="ChEBI" id="CHEBI:190135"/>
    </cofactor>
    <text evidence="15">Binds 2 [2Fe-2S] clusters.</text>
</comment>
<dbReference type="SUPFAM" id="SSF47741">
    <property type="entry name" value="CO dehydrogenase ISP C-domain like"/>
    <property type="match status" value="1"/>
</dbReference>
<evidence type="ECO:0000256" key="7">
    <source>
        <dbReference type="ARBA" id="ARBA00022827"/>
    </source>
</evidence>
<evidence type="ECO:0000256" key="11">
    <source>
        <dbReference type="ARBA" id="ARBA00023027"/>
    </source>
</evidence>
<dbReference type="Gene3D" id="3.30.365.10">
    <property type="entry name" value="Aldehyde oxidase/xanthine dehydrogenase, molybdopterin binding domain"/>
    <property type="match status" value="4"/>
</dbReference>
<organism evidence="19">
    <name type="scientific">Physcomitrium patens</name>
    <name type="common">Spreading-leaved earth moss</name>
    <name type="synonym">Physcomitrella patens</name>
    <dbReference type="NCBI Taxonomy" id="3218"/>
    <lineage>
        <taxon>Eukaryota</taxon>
        <taxon>Viridiplantae</taxon>
        <taxon>Streptophyta</taxon>
        <taxon>Embryophyta</taxon>
        <taxon>Bryophyta</taxon>
        <taxon>Bryophytina</taxon>
        <taxon>Bryopsida</taxon>
        <taxon>Funariidae</taxon>
        <taxon>Funariales</taxon>
        <taxon>Funariaceae</taxon>
        <taxon>Physcomitrium</taxon>
    </lineage>
</organism>
<keyword evidence="3 15" id="KW-0500">Molybdenum</keyword>
<feature type="binding site" evidence="15">
    <location>
        <position position="824"/>
    </location>
    <ligand>
        <name>Mo-molybdopterin</name>
        <dbReference type="ChEBI" id="CHEBI:71302"/>
    </ligand>
    <ligandPart>
        <name>Mo</name>
        <dbReference type="ChEBI" id="CHEBI:28685"/>
    </ligandPart>
</feature>
<feature type="binding site" evidence="15">
    <location>
        <position position="1113"/>
    </location>
    <ligand>
        <name>Mo-molybdopterin</name>
        <dbReference type="ChEBI" id="CHEBI:71302"/>
    </ligand>
    <ligandPart>
        <name>Mo</name>
        <dbReference type="ChEBI" id="CHEBI:28685"/>
    </ligandPart>
</feature>
<feature type="binding site" evidence="14">
    <location>
        <position position="392"/>
    </location>
    <ligand>
        <name>FAD</name>
        <dbReference type="ChEBI" id="CHEBI:57692"/>
    </ligand>
</feature>
<evidence type="ECO:0000313" key="20">
    <source>
        <dbReference type="EnsemblPlants" id="Pp3c5_19220V3.1"/>
    </source>
</evidence>
<feature type="active site" description="Proton acceptor" evidence="13">
    <location>
        <position position="1289"/>
    </location>
</feature>
<dbReference type="GeneID" id="112282929"/>
<dbReference type="PaxDb" id="3218-PP1S93_48V6.1"/>
<dbReference type="FunFam" id="3.30.365.10:FF:000001">
    <property type="entry name" value="Xanthine dehydrogenase oxidase"/>
    <property type="match status" value="1"/>
</dbReference>
<dbReference type="OMA" id="IPGPNYV"/>
<reference evidence="20" key="3">
    <citation type="submission" date="2020-12" db="UniProtKB">
        <authorList>
            <consortium name="EnsemblPlants"/>
        </authorList>
    </citation>
    <scope>IDENTIFICATION</scope>
</reference>
<dbReference type="PIRSF" id="PIRSF000127">
    <property type="entry name" value="Xanthine_DH"/>
    <property type="match status" value="1"/>
</dbReference>
<dbReference type="GO" id="GO:0051537">
    <property type="term" value="F:2 iron, 2 sulfur cluster binding"/>
    <property type="evidence" value="ECO:0007669"/>
    <property type="project" value="UniProtKB-KW"/>
</dbReference>
<dbReference type="InterPro" id="IPR008274">
    <property type="entry name" value="AldOxase/xan_DH_MoCoBD1"/>
</dbReference>
<comment type="cofactor">
    <cofactor evidence="1 14">
        <name>FAD</name>
        <dbReference type="ChEBI" id="CHEBI:57692"/>
    </cofactor>
</comment>
<accession>A0A2K1KK97</accession>
<feature type="binding site" evidence="15">
    <location>
        <position position="56"/>
    </location>
    <ligand>
        <name>[2Fe-2S] cluster</name>
        <dbReference type="ChEBI" id="CHEBI:190135"/>
        <label>1</label>
    </ligand>
</feature>
<evidence type="ECO:0000259" key="18">
    <source>
        <dbReference type="PROSITE" id="PS51387"/>
    </source>
</evidence>
<dbReference type="EnsemblPlants" id="Pp3c5_19220V3.2">
    <property type="protein sequence ID" value="Pp3c5_19220V3.2"/>
    <property type="gene ID" value="Pp3c5_19220"/>
</dbReference>
<evidence type="ECO:0000313" key="21">
    <source>
        <dbReference type="Proteomes" id="UP000006727"/>
    </source>
</evidence>
<dbReference type="PANTHER" id="PTHR11908:SF132">
    <property type="entry name" value="ALDEHYDE OXIDASE 1-RELATED"/>
    <property type="match status" value="1"/>
</dbReference>
<dbReference type="Gene3D" id="3.90.1170.50">
    <property type="entry name" value="Aldehyde oxidase/xanthine dehydrogenase, a/b hammerhead"/>
    <property type="match status" value="1"/>
</dbReference>
<evidence type="ECO:0000256" key="15">
    <source>
        <dbReference type="PIRSR" id="PIRSR000127-3"/>
    </source>
</evidence>
<dbReference type="Gene3D" id="3.10.20.30">
    <property type="match status" value="1"/>
</dbReference>
<gene>
    <name evidence="20" type="primary">LOC112282929</name>
    <name evidence="19" type="ORF">PHYPA_007874</name>
</gene>
<keyword evidence="10 15" id="KW-0411">Iron-sulfur</keyword>
<feature type="binding site" evidence="15">
    <location>
        <position position="124"/>
    </location>
    <ligand>
        <name>[2Fe-2S] cluster</name>
        <dbReference type="ChEBI" id="CHEBI:190135"/>
        <label>2</label>
    </ligand>
</feature>
<dbReference type="Pfam" id="PF01799">
    <property type="entry name" value="Fer2_2"/>
    <property type="match status" value="1"/>
</dbReference>
<evidence type="ECO:0000256" key="16">
    <source>
        <dbReference type="SAM" id="MobiDB-lite"/>
    </source>
</evidence>
<dbReference type="Gene3D" id="3.30.465.10">
    <property type="match status" value="1"/>
</dbReference>
<feature type="binding site" evidence="15">
    <location>
        <position position="171"/>
    </location>
    <ligand>
        <name>[2Fe-2S] cluster</name>
        <dbReference type="ChEBI" id="CHEBI:190135"/>
        <label>2</label>
    </ligand>
</feature>
<dbReference type="EMBL" id="ABEU02000005">
    <property type="protein sequence ID" value="PNR54197.1"/>
    <property type="molecule type" value="Genomic_DNA"/>
</dbReference>
<feature type="binding site" evidence="15">
    <location>
        <position position="81"/>
    </location>
    <ligand>
        <name>[2Fe-2S] cluster</name>
        <dbReference type="ChEBI" id="CHEBI:190135"/>
        <label>1</label>
    </ligand>
</feature>
<dbReference type="GO" id="GO:0071949">
    <property type="term" value="F:FAD binding"/>
    <property type="evidence" value="ECO:0007669"/>
    <property type="project" value="InterPro"/>
</dbReference>
<feature type="binding site" evidence="15">
    <location>
        <position position="793"/>
    </location>
    <ligand>
        <name>Mo-molybdopterin</name>
        <dbReference type="ChEBI" id="CHEBI:71302"/>
    </ligand>
    <ligandPart>
        <name>Mo</name>
        <dbReference type="ChEBI" id="CHEBI:28685"/>
    </ligandPart>
</feature>
<dbReference type="Gramene" id="Pp3c5_19220V3.1">
    <property type="protein sequence ID" value="Pp3c5_19220V3.1"/>
    <property type="gene ID" value="Pp3c5_19220"/>
</dbReference>
<dbReference type="SUPFAM" id="SSF56176">
    <property type="entry name" value="FAD-binding/transporter-associated domain-like"/>
    <property type="match status" value="1"/>
</dbReference>
<reference evidence="19 21" key="2">
    <citation type="journal article" date="2018" name="Plant J.">
        <title>The Physcomitrella patens chromosome-scale assembly reveals moss genome structure and evolution.</title>
        <authorList>
            <person name="Lang D."/>
            <person name="Ullrich K.K."/>
            <person name="Murat F."/>
            <person name="Fuchs J."/>
            <person name="Jenkins J."/>
            <person name="Haas F.B."/>
            <person name="Piednoel M."/>
            <person name="Gundlach H."/>
            <person name="Van Bel M."/>
            <person name="Meyberg R."/>
            <person name="Vives C."/>
            <person name="Morata J."/>
            <person name="Symeonidi A."/>
            <person name="Hiss M."/>
            <person name="Muchero W."/>
            <person name="Kamisugi Y."/>
            <person name="Saleh O."/>
            <person name="Blanc G."/>
            <person name="Decker E.L."/>
            <person name="van Gessel N."/>
            <person name="Grimwood J."/>
            <person name="Hayes R.D."/>
            <person name="Graham S.W."/>
            <person name="Gunter L.E."/>
            <person name="McDaniel S.F."/>
            <person name="Hoernstein S.N.W."/>
            <person name="Larsson A."/>
            <person name="Li F.W."/>
            <person name="Perroud P.F."/>
            <person name="Phillips J."/>
            <person name="Ranjan P."/>
            <person name="Rokshar D.S."/>
            <person name="Rothfels C.J."/>
            <person name="Schneider L."/>
            <person name="Shu S."/>
            <person name="Stevenson D.W."/>
            <person name="Thummler F."/>
            <person name="Tillich M."/>
            <person name="Villarreal Aguilar J.C."/>
            <person name="Widiez T."/>
            <person name="Wong G.K."/>
            <person name="Wymore A."/>
            <person name="Zhang Y."/>
            <person name="Zimmer A.D."/>
            <person name="Quatrano R.S."/>
            <person name="Mayer K.F.X."/>
            <person name="Goodstein D."/>
            <person name="Casacuberta J.M."/>
            <person name="Vandepoele K."/>
            <person name="Reski R."/>
            <person name="Cuming A.C."/>
            <person name="Tuskan G.A."/>
            <person name="Maumus F."/>
            <person name="Salse J."/>
            <person name="Schmutz J."/>
            <person name="Rensing S.A."/>
        </authorList>
    </citation>
    <scope>NUCLEOTIDE SEQUENCE [LARGE SCALE GENOMIC DNA]</scope>
    <source>
        <strain evidence="20 21">cv. Gransden 2004</strain>
    </source>
</reference>
<dbReference type="OrthoDB" id="8300278at2759"/>
<dbReference type="GO" id="GO:0005506">
    <property type="term" value="F:iron ion binding"/>
    <property type="evidence" value="ECO:0007669"/>
    <property type="project" value="InterPro"/>
</dbReference>
<feature type="binding site" evidence="15">
    <location>
        <position position="173"/>
    </location>
    <ligand>
        <name>[2Fe-2S] cluster</name>
        <dbReference type="ChEBI" id="CHEBI:190135"/>
        <label>2</label>
    </ligand>
</feature>
<comment type="cofactor">
    <cofactor evidence="15">
        <name>Mo-molybdopterin</name>
        <dbReference type="ChEBI" id="CHEBI:71302"/>
    </cofactor>
    <text evidence="15">Binds 1 Mo-molybdopterin (Mo-MPT) cofactor per subunit.</text>
</comment>
<evidence type="ECO:0008006" key="22">
    <source>
        <dbReference type="Google" id="ProtNLM"/>
    </source>
</evidence>
<evidence type="ECO:0000313" key="19">
    <source>
        <dbReference type="EMBL" id="PNR54197.1"/>
    </source>
</evidence>
<dbReference type="Gene3D" id="1.10.150.120">
    <property type="entry name" value="[2Fe-2S]-binding domain"/>
    <property type="match status" value="1"/>
</dbReference>
<dbReference type="InterPro" id="IPR002888">
    <property type="entry name" value="2Fe-2S-bd"/>
</dbReference>
<dbReference type="Pfam" id="PF00941">
    <property type="entry name" value="FAD_binding_5"/>
    <property type="match status" value="1"/>
</dbReference>
<feature type="domain" description="2Fe-2S ferredoxin-type" evidence="17">
    <location>
        <begin position="12"/>
        <end position="99"/>
    </location>
</feature>
<name>A0A2K1KK97_PHYPA</name>
<proteinExistence type="inferred from homology"/>
<dbReference type="EnsemblPlants" id="Pp3c5_19220V3.1">
    <property type="protein sequence ID" value="Pp3c5_19220V3.1"/>
    <property type="gene ID" value="Pp3c5_19220"/>
</dbReference>
<evidence type="ECO:0000256" key="14">
    <source>
        <dbReference type="PIRSR" id="PIRSR000127-2"/>
    </source>
</evidence>
<dbReference type="InterPro" id="IPR012675">
    <property type="entry name" value="Beta-grasp_dom_sf"/>
</dbReference>
<dbReference type="STRING" id="3218.A0A2K1KK97"/>
<keyword evidence="21" id="KW-1185">Reference proteome</keyword>
<dbReference type="InterPro" id="IPR036856">
    <property type="entry name" value="Ald_Oxase/Xan_DH_a/b_sf"/>
</dbReference>
<dbReference type="SMART" id="SM01092">
    <property type="entry name" value="CO_deh_flav_C"/>
    <property type="match status" value="1"/>
</dbReference>
<dbReference type="Proteomes" id="UP000006727">
    <property type="component" value="Chromosome 5"/>
</dbReference>
<evidence type="ECO:0000256" key="2">
    <source>
        <dbReference type="ARBA" id="ARBA00006849"/>
    </source>
</evidence>
<sequence>MGIPSFVESEHRPLVFALNGQRVELSSVDPATTLLSYIRSETPFKGTKRGCGEGGCGACVVMLARYNPVTKEVKESSVNSCLVLLCSIDGCAITTTEGLRGGGNNLHAIQKRISAFHGSQCGFCTPGMTMAIYGCLKHDQQQQRSLTPVGDRTHSKPSCEKLERALQGNICRCTGYRPLLDVCKSFAWDVDLEDLGLNTCWADKSGAKEENLPPYEPNADPQFPKFLVDELEARKVPSEPTQTETLQSVGERFRHVESSNEGKRERLWVTASTLNELRERLHVLNQTNQQLKLVVGNTSAGIYKDLRPDVFLDISQIPELLTLRRDDHGLEVGAATRIAELIDCLESFGAGKSPVAEGLAEHLKKLAGGHVRNWGSVGGNLVMAQKFAFASDLATILLGAGASARVVDLGGAHPSVAELPLDDFLAKGALGNNSILQSVHIPLVAYSREVVFKTFRAAPRPYGNAVSFSNAAFLVHISREREEVVIETARLAFGAFGTKHAIRALKVEELLKSKTLSLSLVKEAVEALKKEVVPLEGTSMKEYRTSLNVGFLFDFLNSLLSGEPTVTSTHLFPHVGKQNFTLTDDRFPLSQPIAKFLSQNQASGDAVYVDDIPSPPHCLHAAFVLSSEPYAAFDVDTAAARDSTGVVTFISVDDIPGENIGIINPYNGAKEILFAGGIVFYVGQPLGVMVADTYEHAQLAAGKVNVDYDTHSFGAPIMNCDEAVAKDSFHPMNPAFAPPHNPVGDAEESLKEADFKSEGIVTTKSQYHFYMETQTALAIPDEDDCITVYTASQALDCLQQVIAGCLSIPSHNVRVITRRLGGAFGGKAFRNMQIAAAVAVAAFKLRRPVRVSLDRNTDMQMVGGRAPTKTNFTVGFTKTGKITALKAKTLVESGWFVDNNDFNPMLITSGMKKYNYGTFDLTTILCRTNNVPKTAVRAPGDAEGSIIADAIVDHVASCLGISGNQVRDVNLHTSESIALFHGADAVGGADGFTLPAMWERLKSRARIDEREKEIMEFNAQSKWVKRGLAMASCTYGAFTFGNTATVSIFGDGSIAVEVGGVEMGQGLYTKVRQTVAYCLSPLWKKNKDVDMIPNIRVLQSDSLSLPNSFCDGGSTTSEGSCAAAQQACEVLVQRLQPVVEQLAKDKTDGEVSWEYLCTMAKLMQIDLQSHERWVSPMKPYVLFGAGASEVEVNLLTGETRILAVDLIYDSGKSINVAVDIGQVEGGFVFGIGFVLTEDVERDAKGKLLSDGTWTYKPPTMDTIPQKFNVELYNSPEHKDRILSSKAVGEPPLVLVGSVYSAIRNAIRAARKDHLGSNADSDAFEFSPPATADKVKSLCGLDNVEHHLLSALKPSKTIPHGKLV</sequence>
<evidence type="ECO:0000256" key="12">
    <source>
        <dbReference type="ARBA" id="ARBA00034078"/>
    </source>
</evidence>
<evidence type="ECO:0000256" key="10">
    <source>
        <dbReference type="ARBA" id="ARBA00023014"/>
    </source>
</evidence>
<keyword evidence="5 15" id="KW-0001">2Fe-2S</keyword>
<evidence type="ECO:0000256" key="3">
    <source>
        <dbReference type="ARBA" id="ARBA00022505"/>
    </source>
</evidence>
<keyword evidence="8" id="KW-0560">Oxidoreductase</keyword>
<dbReference type="InterPro" id="IPR000674">
    <property type="entry name" value="Ald_Oxase/Xan_DH_a/b"/>
</dbReference>
<dbReference type="FunFam" id="3.10.20.30:FF:000012">
    <property type="entry name" value="Xanthine dehydrogenase/oxidase"/>
    <property type="match status" value="1"/>
</dbReference>
<feature type="binding site" evidence="15">
    <location>
        <position position="51"/>
    </location>
    <ligand>
        <name>[2Fe-2S] cluster</name>
        <dbReference type="ChEBI" id="CHEBI:190135"/>
        <label>1</label>
    </ligand>
</feature>
<feature type="binding site" evidence="14">
    <location>
        <position position="436"/>
    </location>
    <ligand>
        <name>FAD</name>
        <dbReference type="ChEBI" id="CHEBI:57692"/>
    </ligand>
</feature>
<dbReference type="InterPro" id="IPR037165">
    <property type="entry name" value="AldOxase/xan_DH_Mopterin-bd_sf"/>
</dbReference>
<dbReference type="Pfam" id="PF20256">
    <property type="entry name" value="MoCoBD_2"/>
    <property type="match status" value="1"/>
</dbReference>
<dbReference type="PROSITE" id="PS51387">
    <property type="entry name" value="FAD_PCMH"/>
    <property type="match status" value="1"/>
</dbReference>
<keyword evidence="6 15" id="KW-0479">Metal-binding</keyword>
<reference evidence="19 21" key="1">
    <citation type="journal article" date="2008" name="Science">
        <title>The Physcomitrella genome reveals evolutionary insights into the conquest of land by plants.</title>
        <authorList>
            <person name="Rensing S."/>
            <person name="Lang D."/>
            <person name="Zimmer A."/>
            <person name="Terry A."/>
            <person name="Salamov A."/>
            <person name="Shapiro H."/>
            <person name="Nishiyama T."/>
            <person name="Perroud P.-F."/>
            <person name="Lindquist E."/>
            <person name="Kamisugi Y."/>
            <person name="Tanahashi T."/>
            <person name="Sakakibara K."/>
            <person name="Fujita T."/>
            <person name="Oishi K."/>
            <person name="Shin-I T."/>
            <person name="Kuroki Y."/>
            <person name="Toyoda A."/>
            <person name="Suzuki Y."/>
            <person name="Hashimoto A."/>
            <person name="Yamaguchi K."/>
            <person name="Sugano A."/>
            <person name="Kohara Y."/>
            <person name="Fujiyama A."/>
            <person name="Anterola A."/>
            <person name="Aoki S."/>
            <person name="Ashton N."/>
            <person name="Barbazuk W.B."/>
            <person name="Barker E."/>
            <person name="Bennetzen J."/>
            <person name="Bezanilla M."/>
            <person name="Blankenship R."/>
            <person name="Cho S.H."/>
            <person name="Dutcher S."/>
            <person name="Estelle M."/>
            <person name="Fawcett J.A."/>
            <person name="Gundlach H."/>
            <person name="Hanada K."/>
            <person name="Heyl A."/>
            <person name="Hicks K.A."/>
            <person name="Hugh J."/>
            <person name="Lohr M."/>
            <person name="Mayer K."/>
            <person name="Melkozernov A."/>
            <person name="Murata T."/>
            <person name="Nelson D."/>
            <person name="Pils B."/>
            <person name="Prigge M."/>
            <person name="Reiss B."/>
            <person name="Renner T."/>
            <person name="Rombauts S."/>
            <person name="Rushton P."/>
            <person name="Sanderfoot A."/>
            <person name="Schween G."/>
            <person name="Shiu S.-H."/>
            <person name="Stueber K."/>
            <person name="Theodoulou F.L."/>
            <person name="Tu H."/>
            <person name="Van de Peer Y."/>
            <person name="Verrier P.J."/>
            <person name="Waters E."/>
            <person name="Wood A."/>
            <person name="Yang L."/>
            <person name="Cove D."/>
            <person name="Cuming A."/>
            <person name="Hasebe M."/>
            <person name="Lucas S."/>
            <person name="Mishler D.B."/>
            <person name="Reski R."/>
            <person name="Grigoriev I."/>
            <person name="Quatrano R.S."/>
            <person name="Boore J.L."/>
        </authorList>
    </citation>
    <scope>NUCLEOTIDE SEQUENCE [LARGE SCALE GENOMIC DNA]</scope>
    <source>
        <strain evidence="20 21">cv. Gransden 2004</strain>
    </source>
</reference>
<dbReference type="InterPro" id="IPR016166">
    <property type="entry name" value="FAD-bd_PCMH"/>
</dbReference>
<comment type="cofactor">
    <cofactor evidence="12">
        <name>[2Fe-2S] cluster</name>
        <dbReference type="ChEBI" id="CHEBI:190135"/>
    </cofactor>
</comment>
<keyword evidence="9 15" id="KW-0408">Iron</keyword>
<feature type="binding site" evidence="15">
    <location>
        <position position="937"/>
    </location>
    <ligand>
        <name>Mo-molybdopterin</name>
        <dbReference type="ChEBI" id="CHEBI:71302"/>
    </ligand>
    <ligandPart>
        <name>Mo</name>
        <dbReference type="ChEBI" id="CHEBI:28685"/>
    </ligandPart>
</feature>
<comment type="similarity">
    <text evidence="2">Belongs to the xanthine dehydrogenase family.</text>
</comment>
<dbReference type="PROSITE" id="PS51085">
    <property type="entry name" value="2FE2S_FER_2"/>
    <property type="match status" value="1"/>
</dbReference>
<feature type="binding site" evidence="15">
    <location>
        <position position="121"/>
    </location>
    <ligand>
        <name>[2Fe-2S] cluster</name>
        <dbReference type="ChEBI" id="CHEBI:190135"/>
        <label>2</label>
    </ligand>
</feature>
<dbReference type="InterPro" id="IPR036884">
    <property type="entry name" value="2Fe-2S-bd_dom_sf"/>
</dbReference>
<dbReference type="PROSITE" id="PS00197">
    <property type="entry name" value="2FE2S_FER_1"/>
    <property type="match status" value="1"/>
</dbReference>
<dbReference type="Pfam" id="PF03450">
    <property type="entry name" value="CO_deh_flav_C"/>
    <property type="match status" value="1"/>
</dbReference>
<dbReference type="InterPro" id="IPR016169">
    <property type="entry name" value="FAD-bd_PCMH_sub2"/>
</dbReference>
<evidence type="ECO:0000259" key="17">
    <source>
        <dbReference type="PROSITE" id="PS51085"/>
    </source>
</evidence>
<dbReference type="SMART" id="SM01008">
    <property type="entry name" value="Ald_Xan_dh_C"/>
    <property type="match status" value="1"/>
</dbReference>
<evidence type="ECO:0000256" key="1">
    <source>
        <dbReference type="ARBA" id="ARBA00001974"/>
    </source>
</evidence>
<feature type="binding site" evidence="15">
    <location>
        <position position="59"/>
    </location>
    <ligand>
        <name>[2Fe-2S] cluster</name>
        <dbReference type="ChEBI" id="CHEBI:190135"/>
        <label>1</label>
    </ligand>
</feature>
<dbReference type="FunCoup" id="A0A2K1KK97">
    <property type="interactions" value="177"/>
</dbReference>
<feature type="binding site" evidence="14">
    <location>
        <begin position="376"/>
        <end position="380"/>
    </location>
    <ligand>
        <name>FAD</name>
        <dbReference type="ChEBI" id="CHEBI:57692"/>
    </ligand>
</feature>
<protein>
    <recommendedName>
        <fullName evidence="22">Aldehyde oxidase</fullName>
    </recommendedName>
</protein>
<evidence type="ECO:0000256" key="9">
    <source>
        <dbReference type="ARBA" id="ARBA00023004"/>
    </source>
</evidence>
<dbReference type="Gene3D" id="3.30.43.10">
    <property type="entry name" value="Uridine Diphospho-n-acetylenolpyruvylglucosamine Reductase, domain 2"/>
    <property type="match status" value="1"/>
</dbReference>
<dbReference type="SUPFAM" id="SSF54665">
    <property type="entry name" value="CO dehydrogenase molybdoprotein N-domain-like"/>
    <property type="match status" value="1"/>
</dbReference>
<dbReference type="InterPro" id="IPR016167">
    <property type="entry name" value="FAD-bd_PCMH_sub1"/>
</dbReference>
<dbReference type="InterPro" id="IPR005107">
    <property type="entry name" value="CO_DH_flav_C"/>
</dbReference>
<dbReference type="Gene3D" id="3.30.390.50">
    <property type="entry name" value="CO dehydrogenase flavoprotein, C-terminal domain"/>
    <property type="match status" value="1"/>
</dbReference>
<dbReference type="RefSeq" id="XP_024376895.1">
    <property type="nucleotide sequence ID" value="XM_024521127.2"/>
</dbReference>
<dbReference type="KEGG" id="ppp:112282929"/>
<dbReference type="InterPro" id="IPR002346">
    <property type="entry name" value="Mopterin_DH_FAD-bd"/>
</dbReference>
<dbReference type="Pfam" id="PF00111">
    <property type="entry name" value="Fer2"/>
    <property type="match status" value="1"/>
</dbReference>
<keyword evidence="7 14" id="KW-0274">FAD</keyword>
<feature type="domain" description="FAD-binding PCMH-type" evidence="18">
    <location>
        <begin position="261"/>
        <end position="446"/>
    </location>
</feature>
<dbReference type="Pfam" id="PF02738">
    <property type="entry name" value="MoCoBD_1"/>
    <property type="match status" value="1"/>
</dbReference>
<dbReference type="InterPro" id="IPR036683">
    <property type="entry name" value="CO_DH_flav_C_dom_sf"/>
</dbReference>
<evidence type="ECO:0000256" key="6">
    <source>
        <dbReference type="ARBA" id="ARBA00022723"/>
    </source>
</evidence>
<dbReference type="InterPro" id="IPR036318">
    <property type="entry name" value="FAD-bd_PCMH-like_sf"/>
</dbReference>
<evidence type="ECO:0000256" key="13">
    <source>
        <dbReference type="PIRSR" id="PIRSR000127-1"/>
    </source>
</evidence>
<dbReference type="InterPro" id="IPR046867">
    <property type="entry name" value="AldOxase/xan_DH_MoCoBD2"/>
</dbReference>
<dbReference type="SUPFAM" id="SSF54292">
    <property type="entry name" value="2Fe-2S ferredoxin-like"/>
    <property type="match status" value="1"/>
</dbReference>
<evidence type="ECO:0000256" key="8">
    <source>
        <dbReference type="ARBA" id="ARBA00023002"/>
    </source>
</evidence>
<feature type="compositionally biased region" description="Polar residues" evidence="16">
    <location>
        <begin position="239"/>
        <end position="248"/>
    </location>
</feature>
<dbReference type="InterPro" id="IPR036010">
    <property type="entry name" value="2Fe-2S_ferredoxin-like_sf"/>
</dbReference>
<dbReference type="SUPFAM" id="SSF55447">
    <property type="entry name" value="CO dehydrogenase flavoprotein C-terminal domain-like"/>
    <property type="match status" value="1"/>
</dbReference>
<dbReference type="Gramene" id="Pp3c5_19220V3.2">
    <property type="protein sequence ID" value="Pp3c5_19220V3.2"/>
    <property type="gene ID" value="Pp3c5_19220"/>
</dbReference>
<keyword evidence="4" id="KW-0285">Flavoprotein</keyword>
<feature type="region of interest" description="Disordered" evidence="16">
    <location>
        <begin position="236"/>
        <end position="255"/>
    </location>
</feature>
<dbReference type="InterPro" id="IPR001041">
    <property type="entry name" value="2Fe-2S_ferredoxin-type"/>
</dbReference>
<dbReference type="PANTHER" id="PTHR11908">
    <property type="entry name" value="XANTHINE DEHYDROGENASE"/>
    <property type="match status" value="1"/>
</dbReference>
<evidence type="ECO:0000256" key="5">
    <source>
        <dbReference type="ARBA" id="ARBA00022714"/>
    </source>
</evidence>
<dbReference type="Pfam" id="PF01315">
    <property type="entry name" value="Ald_Xan_dh_C"/>
    <property type="match status" value="1"/>
</dbReference>
<dbReference type="SUPFAM" id="SSF56003">
    <property type="entry name" value="Molybdenum cofactor-binding domain"/>
    <property type="match status" value="1"/>
</dbReference>
<keyword evidence="11" id="KW-0520">NAD</keyword>
<feature type="binding site" evidence="14">
    <location>
        <position position="456"/>
    </location>
    <ligand>
        <name>FAD</name>
        <dbReference type="ChEBI" id="CHEBI:57692"/>
    </ligand>
</feature>